<reference evidence="2 3" key="1">
    <citation type="submission" date="2013-03" db="EMBL/GenBank/DDBJ databases">
        <title>Genomic and evolutionary features of invertebrate iridoviruse.</title>
        <authorList>
            <person name="Piegu B."/>
            <person name="Guizard S."/>
            <person name="Bideshi D."/>
            <person name="Spears T."/>
            <person name="Federici B."/>
            <person name="Bigot Y."/>
        </authorList>
    </citation>
    <scope>NUCLEOTIDE SEQUENCE [LARGE SCALE GENOMIC DNA]</scope>
</reference>
<evidence type="ECO:0000313" key="3">
    <source>
        <dbReference type="Proteomes" id="UP000136450"/>
    </source>
</evidence>
<feature type="domain" description="Proliferating cell nuclear antigen PCNA N-terminal" evidence="1">
    <location>
        <begin position="2"/>
        <end position="101"/>
    </location>
</feature>
<dbReference type="GeneID" id="18501311"/>
<organism evidence="2 3">
    <name type="scientific">Invertebrate iridescent virus 30</name>
    <dbReference type="NCBI Taxonomy" id="345585"/>
    <lineage>
        <taxon>Viruses</taxon>
        <taxon>Varidnaviria</taxon>
        <taxon>Bamfordvirae</taxon>
        <taxon>Nucleocytoviricota</taxon>
        <taxon>Megaviricetes</taxon>
        <taxon>Pimascovirales</taxon>
        <taxon>Pimascovirales incertae sedis</taxon>
        <taxon>Iridoviridae</taxon>
        <taxon>Betairidovirinae</taxon>
        <taxon>Chloriridovirus</taxon>
        <taxon>Chloriridovirus simulium1</taxon>
        <taxon>Invertebrate iridescent virus 22</taxon>
    </lineage>
</organism>
<evidence type="ECO:0000259" key="1">
    <source>
        <dbReference type="Pfam" id="PF00705"/>
    </source>
</evidence>
<dbReference type="KEGG" id="vg:18501311"/>
<dbReference type="Pfam" id="PF00705">
    <property type="entry name" value="PCNA_N"/>
    <property type="match status" value="1"/>
</dbReference>
<dbReference type="EMBL" id="HF920636">
    <property type="protein sequence ID" value="CCV02312.1"/>
    <property type="molecule type" value="Genomic_DNA"/>
</dbReference>
<dbReference type="InterPro" id="IPR022648">
    <property type="entry name" value="Pr_cel_nuc_antig_N"/>
</dbReference>
<accession>W8W1S9</accession>
<dbReference type="Proteomes" id="UP000136450">
    <property type="component" value="Segment"/>
</dbReference>
<name>W8W1S9_9VIRU</name>
<proteinExistence type="predicted"/>
<dbReference type="GO" id="GO:0003677">
    <property type="term" value="F:DNA binding"/>
    <property type="evidence" value="ECO:0007669"/>
    <property type="project" value="InterPro"/>
</dbReference>
<sequence>MFLCKMNKGISNFKNVFDLYGQIGIVDVCFDIKKNGLYIYTTYDKSIHTMASFSSTSFLDYKCEKECIFTLNIKSMKENLKNITSVDTIELSIKKERELRIKVTKKTIEFEKKINMKETQFYDLPIVLEQVQPLNIKSSDFLEFCRSISGKYIMTIKTDNKIPEIAFESEKSKVIIKSDAEACEILPFEGEFKAEYFSKLKKFTKFNTILKIYTNPSQPLIFETNIGSKEKDKITIWIKSLKQMEDDYEEQDQE</sequence>
<dbReference type="RefSeq" id="YP_009010411.1">
    <property type="nucleotide sequence ID" value="NC_023611.1"/>
</dbReference>
<dbReference type="OrthoDB" id="12738at10239"/>
<protein>
    <submittedName>
        <fullName evidence="2">Proliferating cell nuclear antigen</fullName>
    </submittedName>
</protein>
<dbReference type="InterPro" id="IPR046938">
    <property type="entry name" value="DNA_clamp_sf"/>
</dbReference>
<dbReference type="SUPFAM" id="SSF55979">
    <property type="entry name" value="DNA clamp"/>
    <property type="match status" value="1"/>
</dbReference>
<dbReference type="Gene3D" id="3.70.10.10">
    <property type="match status" value="1"/>
</dbReference>
<gene>
    <name evidence="2" type="primary">117R</name>
    <name evidence="2" type="ORF">IIV30_117R</name>
</gene>
<dbReference type="GO" id="GO:0006275">
    <property type="term" value="P:regulation of DNA replication"/>
    <property type="evidence" value="ECO:0007669"/>
    <property type="project" value="InterPro"/>
</dbReference>
<evidence type="ECO:0000313" key="2">
    <source>
        <dbReference type="EMBL" id="CCV02312.1"/>
    </source>
</evidence>